<protein>
    <submittedName>
        <fullName evidence="3">Uncharacterized protein LOC117640362</fullName>
    </submittedName>
</protein>
<dbReference type="KEGG" id="tpal:117640362"/>
<dbReference type="AlphaFoldDB" id="A0A6P8Y9B5"/>
<feature type="signal peptide" evidence="1">
    <location>
        <begin position="1"/>
        <end position="25"/>
    </location>
</feature>
<sequence length="108" mass="11994">MEMSAMKLVLVVVAATLMLVQQVAARADRPLNEKLTTCIGLSVQPGVSDRHPLTACVELATAYFRLLRRDWHQMYVTCVTNKGTAEPSIYENWASKAADCVDQWANIP</sequence>
<dbReference type="InParanoid" id="A0A6P8Y9B5"/>
<dbReference type="OrthoDB" id="10346041at2759"/>
<name>A0A6P8Y9B5_THRPL</name>
<organism evidence="3">
    <name type="scientific">Thrips palmi</name>
    <name type="common">Melon thrips</name>
    <dbReference type="NCBI Taxonomy" id="161013"/>
    <lineage>
        <taxon>Eukaryota</taxon>
        <taxon>Metazoa</taxon>
        <taxon>Ecdysozoa</taxon>
        <taxon>Arthropoda</taxon>
        <taxon>Hexapoda</taxon>
        <taxon>Insecta</taxon>
        <taxon>Pterygota</taxon>
        <taxon>Neoptera</taxon>
        <taxon>Paraneoptera</taxon>
        <taxon>Thysanoptera</taxon>
        <taxon>Terebrantia</taxon>
        <taxon>Thripoidea</taxon>
        <taxon>Thripidae</taxon>
        <taxon>Thrips</taxon>
    </lineage>
</organism>
<dbReference type="GeneID" id="117640362"/>
<evidence type="ECO:0000313" key="3">
    <source>
        <dbReference type="RefSeq" id="XP_034232716.1"/>
    </source>
</evidence>
<evidence type="ECO:0000256" key="1">
    <source>
        <dbReference type="SAM" id="SignalP"/>
    </source>
</evidence>
<evidence type="ECO:0000313" key="2">
    <source>
        <dbReference type="Proteomes" id="UP000515158"/>
    </source>
</evidence>
<keyword evidence="1" id="KW-0732">Signal</keyword>
<dbReference type="Proteomes" id="UP000515158">
    <property type="component" value="Unplaced"/>
</dbReference>
<keyword evidence="2" id="KW-1185">Reference proteome</keyword>
<proteinExistence type="predicted"/>
<reference evidence="3" key="1">
    <citation type="submission" date="2025-08" db="UniProtKB">
        <authorList>
            <consortium name="RefSeq"/>
        </authorList>
    </citation>
    <scope>IDENTIFICATION</scope>
    <source>
        <tissue evidence="3">Total insect</tissue>
    </source>
</reference>
<feature type="chain" id="PRO_5028100960" evidence="1">
    <location>
        <begin position="26"/>
        <end position="108"/>
    </location>
</feature>
<gene>
    <name evidence="3" type="primary">LOC117640362</name>
</gene>
<dbReference type="RefSeq" id="XP_034232716.1">
    <property type="nucleotide sequence ID" value="XM_034376825.1"/>
</dbReference>
<accession>A0A6P8Y9B5</accession>